<feature type="domain" description="N-acetyltransferase" evidence="2">
    <location>
        <begin position="215"/>
        <end position="305"/>
    </location>
</feature>
<protein>
    <recommendedName>
        <fullName evidence="2">N-acetyltransferase domain-containing protein</fullName>
    </recommendedName>
</protein>
<dbReference type="Pfam" id="PF00583">
    <property type="entry name" value="Acetyltransf_1"/>
    <property type="match status" value="1"/>
</dbReference>
<dbReference type="InterPro" id="IPR016181">
    <property type="entry name" value="Acyl_CoA_acyltransferase"/>
</dbReference>
<dbReference type="InterPro" id="IPR000182">
    <property type="entry name" value="GNAT_dom"/>
</dbReference>
<sequence>MSSATNTISIHRPELLRFPRDAAAVVVVAANHTKFQRVTTASWTMAMDSKKSSFGNYNTSKKNKKEEVSIIPHWESSSSSSSDFRFDRLQPSDQELGTDQKRLEFGHYVARQALLDEEFWTAAWLRAESHWENRANERYVDNFKRKFADQEFNAIKRRSRGQIGQKCTCIVTVMKEVKNVKRTVIKSVVGTLDLSIRYMLHGETFPGERVRAHLFCSINRTDPNKYGYIANLCVIKSARRRGIARNMLHFAVESAKSDSVEQVYVHVHRSNIPALELYQKMGFEIVEEASSQLVEDQTYLLCLKT</sequence>
<dbReference type="PROSITE" id="PS51186">
    <property type="entry name" value="GNAT"/>
    <property type="match status" value="1"/>
</dbReference>
<evidence type="ECO:0000256" key="1">
    <source>
        <dbReference type="SAM" id="MobiDB-lite"/>
    </source>
</evidence>
<dbReference type="OrthoDB" id="41532at2759"/>
<dbReference type="GO" id="GO:0016747">
    <property type="term" value="F:acyltransferase activity, transferring groups other than amino-acyl groups"/>
    <property type="evidence" value="ECO:0007669"/>
    <property type="project" value="InterPro"/>
</dbReference>
<evidence type="ECO:0000259" key="2">
    <source>
        <dbReference type="PROSITE" id="PS51186"/>
    </source>
</evidence>
<organism evidence="3 4">
    <name type="scientific">Castanea mollissima</name>
    <name type="common">Chinese chestnut</name>
    <dbReference type="NCBI Taxonomy" id="60419"/>
    <lineage>
        <taxon>Eukaryota</taxon>
        <taxon>Viridiplantae</taxon>
        <taxon>Streptophyta</taxon>
        <taxon>Embryophyta</taxon>
        <taxon>Tracheophyta</taxon>
        <taxon>Spermatophyta</taxon>
        <taxon>Magnoliopsida</taxon>
        <taxon>eudicotyledons</taxon>
        <taxon>Gunneridae</taxon>
        <taxon>Pentapetalae</taxon>
        <taxon>rosids</taxon>
        <taxon>fabids</taxon>
        <taxon>Fagales</taxon>
        <taxon>Fagaceae</taxon>
        <taxon>Castanea</taxon>
    </lineage>
</organism>
<gene>
    <name evidence="3" type="ORF">CMV_017830</name>
</gene>
<accession>A0A8J4VGS3</accession>
<evidence type="ECO:0000313" key="3">
    <source>
        <dbReference type="EMBL" id="KAF3957132.1"/>
    </source>
</evidence>
<dbReference type="AlphaFoldDB" id="A0A8J4VGS3"/>
<dbReference type="Gene3D" id="3.40.630.30">
    <property type="match status" value="1"/>
</dbReference>
<dbReference type="CDD" id="cd04301">
    <property type="entry name" value="NAT_SF"/>
    <property type="match status" value="1"/>
</dbReference>
<evidence type="ECO:0000313" key="4">
    <source>
        <dbReference type="Proteomes" id="UP000737018"/>
    </source>
</evidence>
<keyword evidence="4" id="KW-1185">Reference proteome</keyword>
<dbReference type="PANTHER" id="PTHR47426:SF3">
    <property type="entry name" value="GCN5-RELATED N-ACETYLTRANSFERASE 6, CHLOROPLASTIC"/>
    <property type="match status" value="1"/>
</dbReference>
<comment type="caution">
    <text evidence="3">The sequence shown here is derived from an EMBL/GenBank/DDBJ whole genome shotgun (WGS) entry which is preliminary data.</text>
</comment>
<dbReference type="Proteomes" id="UP000737018">
    <property type="component" value="Unassembled WGS sequence"/>
</dbReference>
<dbReference type="PANTHER" id="PTHR47426">
    <property type="entry name" value="ACYL-COA N-ACYLTRANSFERASES (NAT) SUPERFAMILY PROTEIN"/>
    <property type="match status" value="1"/>
</dbReference>
<feature type="region of interest" description="Disordered" evidence="1">
    <location>
        <begin position="65"/>
        <end position="85"/>
    </location>
</feature>
<dbReference type="SUPFAM" id="SSF55729">
    <property type="entry name" value="Acyl-CoA N-acyltransferases (Nat)"/>
    <property type="match status" value="1"/>
</dbReference>
<dbReference type="EMBL" id="JRKL02002907">
    <property type="protein sequence ID" value="KAF3957132.1"/>
    <property type="molecule type" value="Genomic_DNA"/>
</dbReference>
<proteinExistence type="predicted"/>
<name>A0A8J4VGS3_9ROSI</name>
<reference evidence="3" key="1">
    <citation type="submission" date="2020-03" db="EMBL/GenBank/DDBJ databases">
        <title>Castanea mollissima Vanexum genome sequencing.</title>
        <authorList>
            <person name="Staton M."/>
        </authorList>
    </citation>
    <scope>NUCLEOTIDE SEQUENCE</scope>
    <source>
        <tissue evidence="3">Leaf</tissue>
    </source>
</reference>